<keyword evidence="1" id="KW-0472">Membrane</keyword>
<dbReference type="EMBL" id="JBIACK010000011">
    <property type="protein sequence ID" value="MFE8702747.1"/>
    <property type="molecule type" value="Genomic_DNA"/>
</dbReference>
<accession>A0ABW6KEZ4</accession>
<protein>
    <recommendedName>
        <fullName evidence="4">DUF4321 domain-containing protein</fullName>
    </recommendedName>
</protein>
<evidence type="ECO:0000313" key="2">
    <source>
        <dbReference type="EMBL" id="MFE8702747.1"/>
    </source>
</evidence>
<keyword evidence="1" id="KW-1133">Transmembrane helix</keyword>
<feature type="transmembrane region" description="Helical" evidence="1">
    <location>
        <begin position="12"/>
        <end position="31"/>
    </location>
</feature>
<proteinExistence type="predicted"/>
<reference evidence="2 3" key="1">
    <citation type="submission" date="2024-08" db="EMBL/GenBank/DDBJ databases">
        <title>Two novel Cytobacillus novel species.</title>
        <authorList>
            <person name="Liu G."/>
        </authorList>
    </citation>
    <scope>NUCLEOTIDE SEQUENCE [LARGE SCALE GENOMIC DNA]</scope>
    <source>
        <strain evidence="2 3">FJAT-54145</strain>
    </source>
</reference>
<evidence type="ECO:0000256" key="1">
    <source>
        <dbReference type="SAM" id="Phobius"/>
    </source>
</evidence>
<sequence length="90" mass="10051">MNIDNNELWGGLFGFVVGLVVAKVYQSWAILYRLEGSVFSGDTGWRDGLLSTPLYIRATDHSLGFTIVVILVFITVGVQFAKYLTKIHKI</sequence>
<keyword evidence="3" id="KW-1185">Reference proteome</keyword>
<dbReference type="Proteomes" id="UP001601059">
    <property type="component" value="Unassembled WGS sequence"/>
</dbReference>
<comment type="caution">
    <text evidence="2">The sequence shown here is derived from an EMBL/GenBank/DDBJ whole genome shotgun (WGS) entry which is preliminary data.</text>
</comment>
<gene>
    <name evidence="2" type="ORF">ACFYKX_19270</name>
</gene>
<feature type="transmembrane region" description="Helical" evidence="1">
    <location>
        <begin position="63"/>
        <end position="84"/>
    </location>
</feature>
<organism evidence="2 3">
    <name type="scientific">Cytobacillus spartinae</name>
    <dbReference type="NCBI Taxonomy" id="3299023"/>
    <lineage>
        <taxon>Bacteria</taxon>
        <taxon>Bacillati</taxon>
        <taxon>Bacillota</taxon>
        <taxon>Bacilli</taxon>
        <taxon>Bacillales</taxon>
        <taxon>Bacillaceae</taxon>
        <taxon>Cytobacillus</taxon>
    </lineage>
</organism>
<name>A0ABW6KEZ4_9BACI</name>
<dbReference type="RefSeq" id="WP_389362707.1">
    <property type="nucleotide sequence ID" value="NZ_JBIACK010000011.1"/>
</dbReference>
<evidence type="ECO:0000313" key="3">
    <source>
        <dbReference type="Proteomes" id="UP001601059"/>
    </source>
</evidence>
<keyword evidence="1" id="KW-0812">Transmembrane</keyword>
<evidence type="ECO:0008006" key="4">
    <source>
        <dbReference type="Google" id="ProtNLM"/>
    </source>
</evidence>